<dbReference type="STRING" id="1346330.M472_04160"/>
<dbReference type="Gene3D" id="1.10.10.10">
    <property type="entry name" value="Winged helix-like DNA-binding domain superfamily/Winged helix DNA-binding domain"/>
    <property type="match status" value="1"/>
</dbReference>
<dbReference type="NCBIfam" id="TIGR02937">
    <property type="entry name" value="sigma70-ECF"/>
    <property type="match status" value="1"/>
</dbReference>
<keyword evidence="2" id="KW-0805">Transcription regulation</keyword>
<gene>
    <name evidence="6" type="ORF">M472_04160</name>
</gene>
<evidence type="ECO:0000256" key="2">
    <source>
        <dbReference type="ARBA" id="ARBA00023015"/>
    </source>
</evidence>
<keyword evidence="3" id="KW-0731">Sigma factor</keyword>
<dbReference type="Pfam" id="PF08281">
    <property type="entry name" value="Sigma70_r4_2"/>
    <property type="match status" value="1"/>
</dbReference>
<dbReference type="Gene3D" id="1.10.1740.10">
    <property type="match status" value="1"/>
</dbReference>
<feature type="domain" description="RNA polymerase sigma factor 70 region 4 type 2" evidence="5">
    <location>
        <begin position="152"/>
        <end position="204"/>
    </location>
</feature>
<evidence type="ECO:0000256" key="4">
    <source>
        <dbReference type="ARBA" id="ARBA00023163"/>
    </source>
</evidence>
<dbReference type="InterPro" id="IPR013325">
    <property type="entry name" value="RNA_pol_sigma_r2"/>
</dbReference>
<keyword evidence="7" id="KW-1185">Reference proteome</keyword>
<dbReference type="EMBL" id="ATDL01000020">
    <property type="protein sequence ID" value="ERJ57954.1"/>
    <property type="molecule type" value="Genomic_DNA"/>
</dbReference>
<dbReference type="PANTHER" id="PTHR43133:SF46">
    <property type="entry name" value="RNA POLYMERASE SIGMA-70 FACTOR ECF SUBFAMILY"/>
    <property type="match status" value="1"/>
</dbReference>
<dbReference type="eggNOG" id="COG1595">
    <property type="taxonomic scope" value="Bacteria"/>
</dbReference>
<comment type="caution">
    <text evidence="6">The sequence shown here is derived from an EMBL/GenBank/DDBJ whole genome shotgun (WGS) entry which is preliminary data.</text>
</comment>
<dbReference type="Proteomes" id="UP000016584">
    <property type="component" value="Unassembled WGS sequence"/>
</dbReference>
<dbReference type="SUPFAM" id="SSF88659">
    <property type="entry name" value="Sigma3 and sigma4 domains of RNA polymerase sigma factors"/>
    <property type="match status" value="1"/>
</dbReference>
<dbReference type="GO" id="GO:0016987">
    <property type="term" value="F:sigma factor activity"/>
    <property type="evidence" value="ECO:0007669"/>
    <property type="project" value="UniProtKB-KW"/>
</dbReference>
<evidence type="ECO:0000313" key="7">
    <source>
        <dbReference type="Proteomes" id="UP000016584"/>
    </source>
</evidence>
<dbReference type="AlphaFoldDB" id="U2IZ27"/>
<dbReference type="PATRIC" id="fig|1346330.5.peg.3592"/>
<dbReference type="InterPro" id="IPR013324">
    <property type="entry name" value="RNA_pol_sigma_r3/r4-like"/>
</dbReference>
<evidence type="ECO:0000256" key="1">
    <source>
        <dbReference type="ARBA" id="ARBA00010641"/>
    </source>
</evidence>
<dbReference type="SUPFAM" id="SSF88946">
    <property type="entry name" value="Sigma2 domain of RNA polymerase sigma factors"/>
    <property type="match status" value="1"/>
</dbReference>
<dbReference type="GO" id="GO:0006352">
    <property type="term" value="P:DNA-templated transcription initiation"/>
    <property type="evidence" value="ECO:0007669"/>
    <property type="project" value="InterPro"/>
</dbReference>
<dbReference type="PANTHER" id="PTHR43133">
    <property type="entry name" value="RNA POLYMERASE ECF-TYPE SIGMA FACTO"/>
    <property type="match status" value="1"/>
</dbReference>
<protein>
    <recommendedName>
        <fullName evidence="5">RNA polymerase sigma factor 70 region 4 type 2 domain-containing protein</fullName>
    </recommendedName>
</protein>
<reference evidence="6 7" key="1">
    <citation type="journal article" date="2013" name="Genome Announc.">
        <title>The Draft Genome Sequence of Sphingomonas paucimobilis Strain HER1398 (Proteobacteria), Host to the Giant PAU Phage, Indicates That It Is a Member of the Genus Sphingobacterium (Bacteroidetes).</title>
        <authorList>
            <person name="White R.A.III."/>
            <person name="Suttle C.A."/>
        </authorList>
    </citation>
    <scope>NUCLEOTIDE SEQUENCE [LARGE SCALE GENOMIC DNA]</scope>
    <source>
        <strain evidence="6 7">HER1398</strain>
    </source>
</reference>
<evidence type="ECO:0000256" key="3">
    <source>
        <dbReference type="ARBA" id="ARBA00023082"/>
    </source>
</evidence>
<keyword evidence="4" id="KW-0804">Transcription</keyword>
<dbReference type="InterPro" id="IPR013249">
    <property type="entry name" value="RNA_pol_sigma70_r4_t2"/>
</dbReference>
<name>U2IZ27_9SPHI</name>
<dbReference type="GO" id="GO:0003677">
    <property type="term" value="F:DNA binding"/>
    <property type="evidence" value="ECO:0007669"/>
    <property type="project" value="InterPro"/>
</dbReference>
<evidence type="ECO:0000259" key="5">
    <source>
        <dbReference type="Pfam" id="PF08281"/>
    </source>
</evidence>
<proteinExistence type="inferred from homology"/>
<sequence>MYFNDVITNKQKGGRDCLVVVSYLCGYLFGFDMAKAIVDPSWIDRLAAGDQQAFADFYEHYWQPVYNKVYRKIQQVEATEDIVHDLFLSIWKNRSRIHEVLNMSAYLMSGARYLTFKYLDKEKKKYVEIDNMEQVLPEPPLEDRLHYRYILDLIHEEIENLPEKCKLIFKESRFNHKTIDEIAVEYGLSKSTVENQINKAIKRIRLKTRGFYTFLHFYV</sequence>
<dbReference type="InterPro" id="IPR039425">
    <property type="entry name" value="RNA_pol_sigma-70-like"/>
</dbReference>
<dbReference type="InterPro" id="IPR036388">
    <property type="entry name" value="WH-like_DNA-bd_sf"/>
</dbReference>
<evidence type="ECO:0000313" key="6">
    <source>
        <dbReference type="EMBL" id="ERJ57954.1"/>
    </source>
</evidence>
<dbReference type="InterPro" id="IPR014284">
    <property type="entry name" value="RNA_pol_sigma-70_dom"/>
</dbReference>
<accession>U2IZ27</accession>
<comment type="similarity">
    <text evidence="1">Belongs to the sigma-70 factor family. ECF subfamily.</text>
</comment>
<organism evidence="6 7">
    <name type="scientific">Sphingobacterium paucimobilis HER1398</name>
    <dbReference type="NCBI Taxonomy" id="1346330"/>
    <lineage>
        <taxon>Bacteria</taxon>
        <taxon>Pseudomonadati</taxon>
        <taxon>Bacteroidota</taxon>
        <taxon>Sphingobacteriia</taxon>
        <taxon>Sphingobacteriales</taxon>
        <taxon>Sphingobacteriaceae</taxon>
        <taxon>Sphingobacterium</taxon>
    </lineage>
</organism>